<evidence type="ECO:0000313" key="1">
    <source>
        <dbReference type="EMBL" id="MDW9210855.1"/>
    </source>
</evidence>
<protein>
    <submittedName>
        <fullName evidence="1">Uncharacterized protein</fullName>
    </submittedName>
</protein>
<dbReference type="Proteomes" id="UP001272716">
    <property type="component" value="Unassembled WGS sequence"/>
</dbReference>
<comment type="caution">
    <text evidence="1">The sequence shown here is derived from an EMBL/GenBank/DDBJ whole genome shotgun (WGS) entry which is preliminary data.</text>
</comment>
<reference evidence="1 2" key="1">
    <citation type="submission" date="2023-10" db="EMBL/GenBank/DDBJ databases">
        <title>Draft Genome Sequence of Bacillus thuringiensis serovar. toumanoffi 4059: Identification of a Novel Cry Protein Candidate.</title>
        <authorList>
            <person name="Murdoch R.W."/>
            <person name="Gemler B."/>
            <person name="Heater B.S."/>
        </authorList>
    </citation>
    <scope>NUCLEOTIDE SEQUENCE [LARGE SCALE GENOMIC DNA]</scope>
    <source>
        <strain evidence="1 2">4059</strain>
    </source>
</reference>
<name>A0ABD5I0V3_BACTU</name>
<dbReference type="EMBL" id="JAWQCK010000007">
    <property type="protein sequence ID" value="MDW9210855.1"/>
    <property type="molecule type" value="Genomic_DNA"/>
</dbReference>
<dbReference type="AlphaFoldDB" id="A0ABD5I0V3"/>
<accession>A0ABD5I0V3</accession>
<sequence>MERMKILNVNFEDMTATPFFQVGAKFLFNCIILIFNI</sequence>
<evidence type="ECO:0000313" key="2">
    <source>
        <dbReference type="Proteomes" id="UP001272716"/>
    </source>
</evidence>
<proteinExistence type="predicted"/>
<organism evidence="1 2">
    <name type="scientific">Bacillus thuringiensis serovar toumanoffi</name>
    <dbReference type="NCBI Taxonomy" id="180862"/>
    <lineage>
        <taxon>Bacteria</taxon>
        <taxon>Bacillati</taxon>
        <taxon>Bacillota</taxon>
        <taxon>Bacilli</taxon>
        <taxon>Bacillales</taxon>
        <taxon>Bacillaceae</taxon>
        <taxon>Bacillus</taxon>
        <taxon>Bacillus cereus group</taxon>
    </lineage>
</organism>
<gene>
    <name evidence="1" type="ORF">BTTOUR_19130</name>
</gene>